<reference evidence="3" key="1">
    <citation type="journal article" date="2013" name="Nature">
        <title>Draft genome of the wheat A-genome progenitor Triticum urartu.</title>
        <authorList>
            <person name="Ling H.Q."/>
            <person name="Zhao S."/>
            <person name="Liu D."/>
            <person name="Wang J."/>
            <person name="Sun H."/>
            <person name="Zhang C."/>
            <person name="Fan H."/>
            <person name="Li D."/>
            <person name="Dong L."/>
            <person name="Tao Y."/>
            <person name="Gao C."/>
            <person name="Wu H."/>
            <person name="Li Y."/>
            <person name="Cui Y."/>
            <person name="Guo X."/>
            <person name="Zheng S."/>
            <person name="Wang B."/>
            <person name="Yu K."/>
            <person name="Liang Q."/>
            <person name="Yang W."/>
            <person name="Lou X."/>
            <person name="Chen J."/>
            <person name="Feng M."/>
            <person name="Jian J."/>
            <person name="Zhang X."/>
            <person name="Luo G."/>
            <person name="Jiang Y."/>
            <person name="Liu J."/>
            <person name="Wang Z."/>
            <person name="Sha Y."/>
            <person name="Zhang B."/>
            <person name="Wu H."/>
            <person name="Tang D."/>
            <person name="Shen Q."/>
            <person name="Xue P."/>
            <person name="Zou S."/>
            <person name="Wang X."/>
            <person name="Liu X."/>
            <person name="Wang F."/>
            <person name="Yang Y."/>
            <person name="An X."/>
            <person name="Dong Z."/>
            <person name="Zhang K."/>
            <person name="Zhang X."/>
            <person name="Luo M.C."/>
            <person name="Dvorak J."/>
            <person name="Tong Y."/>
            <person name="Wang J."/>
            <person name="Yang H."/>
            <person name="Li Z."/>
            <person name="Wang D."/>
            <person name="Zhang A."/>
            <person name="Wang J."/>
        </authorList>
    </citation>
    <scope>NUCLEOTIDE SEQUENCE</scope>
    <source>
        <strain evidence="3">cv. G1812</strain>
    </source>
</reference>
<reference evidence="2" key="3">
    <citation type="submission" date="2022-06" db="UniProtKB">
        <authorList>
            <consortium name="EnsemblPlants"/>
        </authorList>
    </citation>
    <scope>IDENTIFICATION</scope>
</reference>
<feature type="region of interest" description="Disordered" evidence="1">
    <location>
        <begin position="40"/>
        <end position="67"/>
    </location>
</feature>
<evidence type="ECO:0000256" key="1">
    <source>
        <dbReference type="SAM" id="MobiDB-lite"/>
    </source>
</evidence>
<dbReference type="EnsemblPlants" id="TuG1812G0300000446.01.T01">
    <property type="protein sequence ID" value="TuG1812G0300000446.01.T01"/>
    <property type="gene ID" value="TuG1812G0300000446.01"/>
</dbReference>
<dbReference type="PANTHER" id="PTHR45125:SF28">
    <property type="entry name" value="OS02G0603500 PROTEIN"/>
    <property type="match status" value="1"/>
</dbReference>
<evidence type="ECO:0000313" key="3">
    <source>
        <dbReference type="Proteomes" id="UP000015106"/>
    </source>
</evidence>
<sequence>MENSYELDSQINNSSFLDMINVGSSDTNYYGTADCSPLAEQVTMPPQKGEKSAKPKSAKGASTKGKNWSTAEDLVLIQAWANTSLDAVTGTDQNSSTYWALTSKFCACIQQILNRNCSGMTFSDKVLGQWQNGIAELQRLVPHPF</sequence>
<evidence type="ECO:0000313" key="2">
    <source>
        <dbReference type="EnsemblPlants" id="TuG1812G0300000446.01.T01"/>
    </source>
</evidence>
<proteinExistence type="predicted"/>
<organism evidence="2 3">
    <name type="scientific">Triticum urartu</name>
    <name type="common">Red wild einkorn</name>
    <name type="synonym">Crithodium urartu</name>
    <dbReference type="NCBI Taxonomy" id="4572"/>
    <lineage>
        <taxon>Eukaryota</taxon>
        <taxon>Viridiplantae</taxon>
        <taxon>Streptophyta</taxon>
        <taxon>Embryophyta</taxon>
        <taxon>Tracheophyta</taxon>
        <taxon>Spermatophyta</taxon>
        <taxon>Magnoliopsida</taxon>
        <taxon>Liliopsida</taxon>
        <taxon>Poales</taxon>
        <taxon>Poaceae</taxon>
        <taxon>BOP clade</taxon>
        <taxon>Pooideae</taxon>
        <taxon>Triticodae</taxon>
        <taxon>Triticeae</taxon>
        <taxon>Triticinae</taxon>
        <taxon>Triticum</taxon>
    </lineage>
</organism>
<dbReference type="Proteomes" id="UP000015106">
    <property type="component" value="Chromosome 3"/>
</dbReference>
<protein>
    <recommendedName>
        <fullName evidence="4">Myb-like domain-containing protein</fullName>
    </recommendedName>
</protein>
<dbReference type="PANTHER" id="PTHR45125">
    <property type="entry name" value="F21J9.4-RELATED"/>
    <property type="match status" value="1"/>
</dbReference>
<reference evidence="2" key="2">
    <citation type="submission" date="2018-03" db="EMBL/GenBank/DDBJ databases">
        <title>The Triticum urartu genome reveals the dynamic nature of wheat genome evolution.</title>
        <authorList>
            <person name="Ling H."/>
            <person name="Ma B."/>
            <person name="Shi X."/>
            <person name="Liu H."/>
            <person name="Dong L."/>
            <person name="Sun H."/>
            <person name="Cao Y."/>
            <person name="Gao Q."/>
            <person name="Zheng S."/>
            <person name="Li Y."/>
            <person name="Yu Y."/>
            <person name="Du H."/>
            <person name="Qi M."/>
            <person name="Li Y."/>
            <person name="Yu H."/>
            <person name="Cui Y."/>
            <person name="Wang N."/>
            <person name="Chen C."/>
            <person name="Wu H."/>
            <person name="Zhao Y."/>
            <person name="Zhang J."/>
            <person name="Li Y."/>
            <person name="Zhou W."/>
            <person name="Zhang B."/>
            <person name="Hu W."/>
            <person name="Eijk M."/>
            <person name="Tang J."/>
            <person name="Witsenboer H."/>
            <person name="Zhao S."/>
            <person name="Li Z."/>
            <person name="Zhang A."/>
            <person name="Wang D."/>
            <person name="Liang C."/>
        </authorList>
    </citation>
    <scope>NUCLEOTIDE SEQUENCE [LARGE SCALE GENOMIC DNA]</scope>
    <source>
        <strain evidence="2">cv. G1812</strain>
    </source>
</reference>
<evidence type="ECO:0008006" key="4">
    <source>
        <dbReference type="Google" id="ProtNLM"/>
    </source>
</evidence>
<name>A0A8R7PM88_TRIUA</name>
<dbReference type="AlphaFoldDB" id="A0A8R7PM88"/>
<dbReference type="Gramene" id="TuG1812G0300000446.01.T01">
    <property type="protein sequence ID" value="TuG1812G0300000446.01.T01"/>
    <property type="gene ID" value="TuG1812G0300000446.01"/>
</dbReference>
<keyword evidence="3" id="KW-1185">Reference proteome</keyword>
<accession>A0A8R7PM88</accession>